<keyword evidence="3" id="KW-1185">Reference proteome</keyword>
<dbReference type="EMBL" id="JBGFTR010000031">
    <property type="protein sequence ID" value="MFH7566491.1"/>
    <property type="molecule type" value="Genomic_DNA"/>
</dbReference>
<feature type="domain" description="2Fe-2S ferredoxin-type" evidence="1">
    <location>
        <begin position="1"/>
        <end position="90"/>
    </location>
</feature>
<proteinExistence type="predicted"/>
<comment type="caution">
    <text evidence="2">The sequence shown here is derived from an EMBL/GenBank/DDBJ whole genome shotgun (WGS) entry which is preliminary data.</text>
</comment>
<name>A0ABW7P5E2_9GAMM</name>
<organism evidence="2 3">
    <name type="scientific">Oceanimonas smirnovii</name>
    <dbReference type="NCBI Taxonomy" id="264574"/>
    <lineage>
        <taxon>Bacteria</taxon>
        <taxon>Pseudomonadati</taxon>
        <taxon>Pseudomonadota</taxon>
        <taxon>Gammaproteobacteria</taxon>
        <taxon>Aeromonadales</taxon>
        <taxon>Aeromonadaceae</taxon>
        <taxon>Oceanimonas</taxon>
    </lineage>
</organism>
<dbReference type="NCBIfam" id="NF007985">
    <property type="entry name" value="PRK10713.1"/>
    <property type="match status" value="1"/>
</dbReference>
<dbReference type="RefSeq" id="WP_395545875.1">
    <property type="nucleotide sequence ID" value="NZ_CP166302.1"/>
</dbReference>
<reference evidence="2 3" key="1">
    <citation type="submission" date="2024-08" db="EMBL/GenBank/DDBJ databases">
        <title>Oceanimonas smirnovii Genome sequencing and assembly.</title>
        <authorList>
            <person name="Tang B."/>
        </authorList>
    </citation>
    <scope>NUCLEOTIDE SEQUENCE [LARGE SCALE GENOMIC DNA]</scope>
    <source>
        <strain evidence="2 3">OS2020-119</strain>
    </source>
</reference>
<evidence type="ECO:0000313" key="2">
    <source>
        <dbReference type="EMBL" id="MFH7566491.1"/>
    </source>
</evidence>
<evidence type="ECO:0000259" key="1">
    <source>
        <dbReference type="PROSITE" id="PS51085"/>
    </source>
</evidence>
<dbReference type="Proteomes" id="UP001610706">
    <property type="component" value="Unassembled WGS sequence"/>
</dbReference>
<dbReference type="InterPro" id="IPR036010">
    <property type="entry name" value="2Fe-2S_ferredoxin-like_sf"/>
</dbReference>
<evidence type="ECO:0000313" key="3">
    <source>
        <dbReference type="Proteomes" id="UP001610706"/>
    </source>
</evidence>
<dbReference type="PROSITE" id="PS51085">
    <property type="entry name" value="2FE2S_FER_2"/>
    <property type="match status" value="1"/>
</dbReference>
<dbReference type="SUPFAM" id="SSF54292">
    <property type="entry name" value="2Fe-2S ferredoxin-like"/>
    <property type="match status" value="1"/>
</dbReference>
<protein>
    <submittedName>
        <fullName evidence="2">Class I ribonucleotide reductase maintenance protein YfaE</fullName>
    </submittedName>
</protein>
<dbReference type="InterPro" id="IPR001041">
    <property type="entry name" value="2Fe-2S_ferredoxin-type"/>
</dbReference>
<dbReference type="Gene3D" id="3.10.20.30">
    <property type="match status" value="1"/>
</dbReference>
<dbReference type="CDD" id="cd00207">
    <property type="entry name" value="fer2"/>
    <property type="match status" value="1"/>
</dbReference>
<dbReference type="PROSITE" id="PS00197">
    <property type="entry name" value="2FE2S_FER_1"/>
    <property type="match status" value="1"/>
</dbReference>
<dbReference type="PANTHER" id="PTHR30212">
    <property type="entry name" value="PROTEIN YIIM"/>
    <property type="match status" value="1"/>
</dbReference>
<sequence>MSKVRTQDICFELQAGETLLDGLERTGHAIEYQCRGGYCGSCRTSLITGRVRYQQTPLAFVASGEILPCCCQPEGEIQLDVALACVKKQA</sequence>
<dbReference type="PANTHER" id="PTHR30212:SF2">
    <property type="entry name" value="PROTEIN YIIM"/>
    <property type="match status" value="1"/>
</dbReference>
<dbReference type="InterPro" id="IPR006058">
    <property type="entry name" value="2Fe2S_fd_BS"/>
</dbReference>
<dbReference type="InterPro" id="IPR012675">
    <property type="entry name" value="Beta-grasp_dom_sf"/>
</dbReference>
<gene>
    <name evidence="2" type="primary">yfaE</name>
    <name evidence="2" type="ORF">AB9R89_14335</name>
</gene>
<accession>A0ABW7P5E2</accession>
<dbReference type="Pfam" id="PF00111">
    <property type="entry name" value="Fer2"/>
    <property type="match status" value="1"/>
</dbReference>
<dbReference type="InterPro" id="IPR052353">
    <property type="entry name" value="Benzoxazolinone_Detox_Enz"/>
</dbReference>